<dbReference type="EMBL" id="CAKMTQ010000030">
    <property type="protein sequence ID" value="CAH1534129.1"/>
    <property type="molecule type" value="Genomic_DNA"/>
</dbReference>
<sequence length="46" mass="5267">MVYLSSSAQFLTGRLIDVLVVRDDFWGGILFNFHFATRPETASIFK</sequence>
<name>A0AAU9Q8Z4_9VIBR</name>
<dbReference type="AlphaFoldDB" id="A0AAU9Q8Z4"/>
<organism evidence="1 2">
    <name type="scientific">Vibrio owensii</name>
    <dbReference type="NCBI Taxonomy" id="696485"/>
    <lineage>
        <taxon>Bacteria</taxon>
        <taxon>Pseudomonadati</taxon>
        <taxon>Pseudomonadota</taxon>
        <taxon>Gammaproteobacteria</taxon>
        <taxon>Vibrionales</taxon>
        <taxon>Vibrionaceae</taxon>
        <taxon>Vibrio</taxon>
    </lineage>
</organism>
<accession>A0AAU9Q8Z4</accession>
<evidence type="ECO:0000313" key="1">
    <source>
        <dbReference type="EMBL" id="CAH1534129.1"/>
    </source>
</evidence>
<protein>
    <submittedName>
        <fullName evidence="1">Uncharacterized protein</fullName>
    </submittedName>
</protein>
<proteinExistence type="predicted"/>
<evidence type="ECO:0000313" key="2">
    <source>
        <dbReference type="Proteomes" id="UP001295420"/>
    </source>
</evidence>
<dbReference type="Proteomes" id="UP001295420">
    <property type="component" value="Unassembled WGS sequence"/>
</dbReference>
<comment type="caution">
    <text evidence="1">The sequence shown here is derived from an EMBL/GenBank/DDBJ whole genome shotgun (WGS) entry which is preliminary data.</text>
</comment>
<gene>
    <name evidence="1" type="ORF">THF1D04_360012</name>
</gene>
<reference evidence="1" key="1">
    <citation type="submission" date="2022-01" db="EMBL/GenBank/DDBJ databases">
        <authorList>
            <person name="Lagorce A."/>
        </authorList>
    </citation>
    <scope>NUCLEOTIDE SEQUENCE</scope>
    <source>
        <strain evidence="1">Th15_F1_D04</strain>
    </source>
</reference>